<gene>
    <name evidence="5" type="ORF">ACFPPC_30280</name>
</gene>
<dbReference type="Pfam" id="PF01156">
    <property type="entry name" value="IU_nuc_hydro"/>
    <property type="match status" value="1"/>
</dbReference>
<feature type="domain" description="Inosine/uridine-preferring nucleoside hydrolase" evidence="4">
    <location>
        <begin position="4"/>
        <end position="296"/>
    </location>
</feature>
<proteinExistence type="predicted"/>
<dbReference type="RefSeq" id="WP_377013763.1">
    <property type="nucleotide sequence ID" value="NZ_JBHSLV010000078.1"/>
</dbReference>
<evidence type="ECO:0000313" key="6">
    <source>
        <dbReference type="Proteomes" id="UP001596104"/>
    </source>
</evidence>
<dbReference type="InterPro" id="IPR036452">
    <property type="entry name" value="Ribo_hydro-like"/>
</dbReference>
<dbReference type="PANTHER" id="PTHR12304">
    <property type="entry name" value="INOSINE-URIDINE PREFERRING NUCLEOSIDE HYDROLASE"/>
    <property type="match status" value="1"/>
</dbReference>
<evidence type="ECO:0000259" key="4">
    <source>
        <dbReference type="Pfam" id="PF01156"/>
    </source>
</evidence>
<dbReference type="InterPro" id="IPR023186">
    <property type="entry name" value="IUNH"/>
</dbReference>
<protein>
    <submittedName>
        <fullName evidence="5">Nucleoside hydrolase</fullName>
    </submittedName>
</protein>
<dbReference type="GO" id="GO:0016787">
    <property type="term" value="F:hydrolase activity"/>
    <property type="evidence" value="ECO:0007669"/>
    <property type="project" value="UniProtKB-KW"/>
</dbReference>
<evidence type="ECO:0000256" key="1">
    <source>
        <dbReference type="ARBA" id="ARBA00022801"/>
    </source>
</evidence>
<dbReference type="Proteomes" id="UP001596104">
    <property type="component" value="Unassembled WGS sequence"/>
</dbReference>
<accession>A0ABW0HKT4</accession>
<organism evidence="5 6">
    <name type="scientific">Bosea vestrisii</name>
    <dbReference type="NCBI Taxonomy" id="151416"/>
    <lineage>
        <taxon>Bacteria</taxon>
        <taxon>Pseudomonadati</taxon>
        <taxon>Pseudomonadota</taxon>
        <taxon>Alphaproteobacteria</taxon>
        <taxon>Hyphomicrobiales</taxon>
        <taxon>Boseaceae</taxon>
        <taxon>Bosea</taxon>
    </lineage>
</organism>
<evidence type="ECO:0000256" key="2">
    <source>
        <dbReference type="ARBA" id="ARBA00023295"/>
    </source>
</evidence>
<evidence type="ECO:0000256" key="3">
    <source>
        <dbReference type="SAM" id="MobiDB-lite"/>
    </source>
</evidence>
<sequence>MIPLLIDCDPGHDDSMAILYAARHFELRGLTTVFGNSIVENTTRNALKICELAGLDIPVAGGIGAPLVGSFTPSMIHGASGLDGADLPEPKRRAVDMHAVTMIIEQARKAEGELVLAAIGPLTNVAVALRTEPRLARWLKCITIMGGSLDIGNASPYAEANILKDPEAAAAVFSSDAEIYLAGLNFTRQAILDRSHAEMLRQAGGAVPETVAGMLDFYLNRNEARYGKPISPMHDPSALVPFVRPDLVEHQAFHIQVELASPLLRGMTVADQRNVTRRPDEPEPPRANVKAGVRMDGPAATRHVIETIASYGRG</sequence>
<dbReference type="PANTHER" id="PTHR12304:SF4">
    <property type="entry name" value="URIDINE NUCLEOSIDASE"/>
    <property type="match status" value="1"/>
</dbReference>
<reference evidence="6" key="1">
    <citation type="journal article" date="2019" name="Int. J. Syst. Evol. Microbiol.">
        <title>The Global Catalogue of Microorganisms (GCM) 10K type strain sequencing project: providing services to taxonomists for standard genome sequencing and annotation.</title>
        <authorList>
            <consortium name="The Broad Institute Genomics Platform"/>
            <consortium name="The Broad Institute Genome Sequencing Center for Infectious Disease"/>
            <person name="Wu L."/>
            <person name="Ma J."/>
        </authorList>
    </citation>
    <scope>NUCLEOTIDE SEQUENCE [LARGE SCALE GENOMIC DNA]</scope>
    <source>
        <strain evidence="6">CGMCC 1.16326</strain>
    </source>
</reference>
<evidence type="ECO:0000313" key="5">
    <source>
        <dbReference type="EMBL" id="MFC5396943.1"/>
    </source>
</evidence>
<comment type="caution">
    <text evidence="5">The sequence shown here is derived from an EMBL/GenBank/DDBJ whole genome shotgun (WGS) entry which is preliminary data.</text>
</comment>
<keyword evidence="1 5" id="KW-0378">Hydrolase</keyword>
<dbReference type="SUPFAM" id="SSF53590">
    <property type="entry name" value="Nucleoside hydrolase"/>
    <property type="match status" value="1"/>
</dbReference>
<keyword evidence="2" id="KW-0326">Glycosidase</keyword>
<dbReference type="EMBL" id="JBHSLV010000078">
    <property type="protein sequence ID" value="MFC5396943.1"/>
    <property type="molecule type" value="Genomic_DNA"/>
</dbReference>
<feature type="region of interest" description="Disordered" evidence="3">
    <location>
        <begin position="272"/>
        <end position="291"/>
    </location>
</feature>
<keyword evidence="6" id="KW-1185">Reference proteome</keyword>
<name>A0ABW0HKT4_9HYPH</name>
<dbReference type="InterPro" id="IPR001910">
    <property type="entry name" value="Inosine/uridine_hydrolase_dom"/>
</dbReference>
<dbReference type="Gene3D" id="3.90.245.10">
    <property type="entry name" value="Ribonucleoside hydrolase-like"/>
    <property type="match status" value="1"/>
</dbReference>